<dbReference type="AlphaFoldDB" id="A0AAV2E6A0"/>
<organism evidence="2 3">
    <name type="scientific">Linum trigynum</name>
    <dbReference type="NCBI Taxonomy" id="586398"/>
    <lineage>
        <taxon>Eukaryota</taxon>
        <taxon>Viridiplantae</taxon>
        <taxon>Streptophyta</taxon>
        <taxon>Embryophyta</taxon>
        <taxon>Tracheophyta</taxon>
        <taxon>Spermatophyta</taxon>
        <taxon>Magnoliopsida</taxon>
        <taxon>eudicotyledons</taxon>
        <taxon>Gunneridae</taxon>
        <taxon>Pentapetalae</taxon>
        <taxon>rosids</taxon>
        <taxon>fabids</taxon>
        <taxon>Malpighiales</taxon>
        <taxon>Linaceae</taxon>
        <taxon>Linum</taxon>
    </lineage>
</organism>
<evidence type="ECO:0000313" key="2">
    <source>
        <dbReference type="EMBL" id="CAL1381312.1"/>
    </source>
</evidence>
<dbReference type="InterPro" id="IPR002156">
    <property type="entry name" value="RNaseH_domain"/>
</dbReference>
<gene>
    <name evidence="2" type="ORF">LTRI10_LOCUS22697</name>
</gene>
<dbReference type="PANTHER" id="PTHR47074">
    <property type="entry name" value="BNAC02G40300D PROTEIN"/>
    <property type="match status" value="1"/>
</dbReference>
<dbReference type="GO" id="GO:0004523">
    <property type="term" value="F:RNA-DNA hybrid ribonuclease activity"/>
    <property type="evidence" value="ECO:0007669"/>
    <property type="project" value="InterPro"/>
</dbReference>
<dbReference type="GO" id="GO:0003676">
    <property type="term" value="F:nucleic acid binding"/>
    <property type="evidence" value="ECO:0007669"/>
    <property type="project" value="InterPro"/>
</dbReference>
<dbReference type="Pfam" id="PF13456">
    <property type="entry name" value="RVT_3"/>
    <property type="match status" value="1"/>
</dbReference>
<dbReference type="EMBL" id="OZ034817">
    <property type="protein sequence ID" value="CAL1381312.1"/>
    <property type="molecule type" value="Genomic_DNA"/>
</dbReference>
<dbReference type="Gene3D" id="3.30.420.10">
    <property type="entry name" value="Ribonuclease H-like superfamily/Ribonuclease H"/>
    <property type="match status" value="1"/>
</dbReference>
<protein>
    <recommendedName>
        <fullName evidence="1">RNase H type-1 domain-containing protein</fullName>
    </recommendedName>
</protein>
<keyword evidence="3" id="KW-1185">Reference proteome</keyword>
<reference evidence="2 3" key="1">
    <citation type="submission" date="2024-04" db="EMBL/GenBank/DDBJ databases">
        <authorList>
            <person name="Fracassetti M."/>
        </authorList>
    </citation>
    <scope>NUCLEOTIDE SEQUENCE [LARGE SCALE GENOMIC DNA]</scope>
</reference>
<dbReference type="InterPro" id="IPR044730">
    <property type="entry name" value="RNase_H-like_dom_plant"/>
</dbReference>
<evidence type="ECO:0000313" key="3">
    <source>
        <dbReference type="Proteomes" id="UP001497516"/>
    </source>
</evidence>
<dbReference type="InterPro" id="IPR052929">
    <property type="entry name" value="RNase_H-like_EbsB-rel"/>
</dbReference>
<sequence>MPLQARVPTAHQSVQEDSSGVICSWDRATRRGSHSASGVVLMSQSRGVLWAAGIQFPIIDDPLIVELLFLREAILWCLGQGLTSMRFEGDAKVIIDKIRQADTRDNRVGAVLEEVTQYFASNPGFSVRFIGRSSNRVAHLVARKALSLYPAMSRFFDFQAWLLSRV</sequence>
<name>A0AAV2E6A0_9ROSI</name>
<dbReference type="CDD" id="cd06222">
    <property type="entry name" value="RNase_H_like"/>
    <property type="match status" value="1"/>
</dbReference>
<dbReference type="InterPro" id="IPR036397">
    <property type="entry name" value="RNaseH_sf"/>
</dbReference>
<dbReference type="PANTHER" id="PTHR47074:SF11">
    <property type="entry name" value="REVERSE TRANSCRIPTASE-LIKE PROTEIN"/>
    <property type="match status" value="1"/>
</dbReference>
<dbReference type="Proteomes" id="UP001497516">
    <property type="component" value="Chromosome 4"/>
</dbReference>
<feature type="domain" description="RNase H type-1" evidence="1">
    <location>
        <begin position="33"/>
        <end position="145"/>
    </location>
</feature>
<accession>A0AAV2E6A0</accession>
<proteinExistence type="predicted"/>
<evidence type="ECO:0000259" key="1">
    <source>
        <dbReference type="Pfam" id="PF13456"/>
    </source>
</evidence>